<name>A0A9W4VTY8_9GAMM</name>
<dbReference type="PANTHER" id="PTHR11702:SF31">
    <property type="entry name" value="MITOCHONDRIAL RIBOSOME-ASSOCIATED GTPASE 2"/>
    <property type="match status" value="1"/>
</dbReference>
<evidence type="ECO:0000259" key="10">
    <source>
        <dbReference type="PROSITE" id="PS51883"/>
    </source>
</evidence>
<dbReference type="SUPFAM" id="SSF52540">
    <property type="entry name" value="P-loop containing nucleoside triphosphate hydrolases"/>
    <property type="match status" value="1"/>
</dbReference>
<dbReference type="EMBL" id="CAMAPD010000005">
    <property type="protein sequence ID" value="CAH9056274.1"/>
    <property type="molecule type" value="Genomic_DNA"/>
</dbReference>
<sequence length="385" mass="42754">MKFVDEVEIRAEAGDGGSGIVSFRREKYVPDGGPDGGDGGDGGSVYLIADENWNTLIDYQFERFHRAERGTNGQSRNCTGKKGNDLYMKVPVGTRVSDVDTEESLGDLTQNGQKLLVAKGGFHGLGNARFKSSVNRAPRQKTLGTPGEVRNLKLELMLLADVGLLGLPNAGKSTFIRSVSAAKPKVADYPFTTLIPNLGVVRPEASKSFVIADIPGLIEGASEGAGLGIRFLKHLERCRVLLHIIDVMPVDGTDPVDNAFSIINELHQYSPKLAEKPRWLILNKIDLLPQEEADSICERIANELDAQQVYRISAINKLNTQALCYDIMTLLESMPKDKFEAEAEQEEVEFKWDTYHRKATKDASDDDWDEDWDDDDYDVEVIYER</sequence>
<feature type="binding site" evidence="8">
    <location>
        <position position="193"/>
    </location>
    <ligand>
        <name>Mg(2+)</name>
        <dbReference type="ChEBI" id="CHEBI:18420"/>
    </ligand>
</feature>
<dbReference type="PROSITE" id="PS51883">
    <property type="entry name" value="OBG"/>
    <property type="match status" value="1"/>
</dbReference>
<keyword evidence="13" id="KW-1185">Reference proteome</keyword>
<comment type="subunit">
    <text evidence="8">Monomer.</text>
</comment>
<reference evidence="12 14" key="1">
    <citation type="submission" date="2022-07" db="EMBL/GenBank/DDBJ databases">
        <authorList>
            <person name="Criscuolo A."/>
        </authorList>
    </citation>
    <scope>NUCLEOTIDE SEQUENCE</scope>
    <source>
        <strain evidence="14">CIP 111951</strain>
        <strain evidence="12">CIP111854</strain>
        <strain evidence="11">CIP111951</strain>
    </source>
</reference>
<dbReference type="NCBIfam" id="NF008956">
    <property type="entry name" value="PRK12299.1"/>
    <property type="match status" value="1"/>
</dbReference>
<dbReference type="FunFam" id="2.70.210.12:FF:000001">
    <property type="entry name" value="GTPase Obg"/>
    <property type="match status" value="1"/>
</dbReference>
<dbReference type="PRINTS" id="PR00326">
    <property type="entry name" value="GTP1OBG"/>
</dbReference>
<dbReference type="GO" id="GO:0005525">
    <property type="term" value="F:GTP binding"/>
    <property type="evidence" value="ECO:0007669"/>
    <property type="project" value="UniProtKB-UniRule"/>
</dbReference>
<dbReference type="Pfam" id="PF01926">
    <property type="entry name" value="MMR_HSR1"/>
    <property type="match status" value="1"/>
</dbReference>
<evidence type="ECO:0000256" key="6">
    <source>
        <dbReference type="ARBA" id="ARBA00022842"/>
    </source>
</evidence>
<dbReference type="Gene3D" id="3.40.50.300">
    <property type="entry name" value="P-loop containing nucleotide triphosphate hydrolases"/>
    <property type="match status" value="1"/>
</dbReference>
<evidence type="ECO:0000256" key="8">
    <source>
        <dbReference type="HAMAP-Rule" id="MF_01454"/>
    </source>
</evidence>
<keyword evidence="2 8" id="KW-0963">Cytoplasm</keyword>
<evidence type="ECO:0000256" key="5">
    <source>
        <dbReference type="ARBA" id="ARBA00022801"/>
    </source>
</evidence>
<dbReference type="GO" id="GO:0000287">
    <property type="term" value="F:magnesium ion binding"/>
    <property type="evidence" value="ECO:0007669"/>
    <property type="project" value="InterPro"/>
</dbReference>
<feature type="binding site" evidence="8">
    <location>
        <begin position="166"/>
        <end position="173"/>
    </location>
    <ligand>
        <name>GTP</name>
        <dbReference type="ChEBI" id="CHEBI:37565"/>
    </ligand>
</feature>
<keyword evidence="4 8" id="KW-0547">Nucleotide-binding</keyword>
<dbReference type="Proteomes" id="UP001152485">
    <property type="component" value="Unassembled WGS sequence"/>
</dbReference>
<comment type="caution">
    <text evidence="12">The sequence shown here is derived from an EMBL/GenBank/DDBJ whole genome shotgun (WGS) entry which is preliminary data.</text>
</comment>
<accession>A0A9W4VTY8</accession>
<comment type="similarity">
    <text evidence="1 8">Belongs to the TRAFAC class OBG-HflX-like GTPase superfamily. OBG GTPase family.</text>
</comment>
<keyword evidence="3 8" id="KW-0479">Metal-binding</keyword>
<evidence type="ECO:0000256" key="2">
    <source>
        <dbReference type="ARBA" id="ARBA00022490"/>
    </source>
</evidence>
<keyword evidence="6 8" id="KW-0460">Magnesium</keyword>
<evidence type="ECO:0000313" key="12">
    <source>
        <dbReference type="EMBL" id="CAH9062762.1"/>
    </source>
</evidence>
<dbReference type="InterPro" id="IPR014100">
    <property type="entry name" value="GTP-bd_Obg/CgtA"/>
</dbReference>
<evidence type="ECO:0000313" key="14">
    <source>
        <dbReference type="Proteomes" id="UP001152485"/>
    </source>
</evidence>
<dbReference type="NCBIfam" id="TIGR02729">
    <property type="entry name" value="Obg_CgtA"/>
    <property type="match status" value="1"/>
</dbReference>
<dbReference type="InterPro" id="IPR045086">
    <property type="entry name" value="OBG_GTPase"/>
</dbReference>
<dbReference type="HAMAP" id="MF_01454">
    <property type="entry name" value="GTPase_Obg"/>
    <property type="match status" value="1"/>
</dbReference>
<evidence type="ECO:0000313" key="13">
    <source>
        <dbReference type="Proteomes" id="UP001152467"/>
    </source>
</evidence>
<dbReference type="NCBIfam" id="NF008955">
    <property type="entry name" value="PRK12297.1"/>
    <property type="match status" value="1"/>
</dbReference>
<dbReference type="InterPro" id="IPR027417">
    <property type="entry name" value="P-loop_NTPase"/>
</dbReference>
<feature type="binding site" evidence="8">
    <location>
        <begin position="191"/>
        <end position="195"/>
    </location>
    <ligand>
        <name>GTP</name>
        <dbReference type="ChEBI" id="CHEBI:37565"/>
    </ligand>
</feature>
<comment type="function">
    <text evidence="8">An essential GTPase which binds GTP, GDP and possibly (p)ppGpp with moderate affinity, with high nucleotide exchange rates and a fairly low GTP hydrolysis rate. Plays a role in control of the cell cycle, stress response, ribosome biogenesis and in those bacteria that undergo differentiation, in morphogenesis control.</text>
</comment>
<dbReference type="Proteomes" id="UP001152467">
    <property type="component" value="Unassembled WGS sequence"/>
</dbReference>
<dbReference type="EMBL" id="CAMAPC010000014">
    <property type="protein sequence ID" value="CAH9062762.1"/>
    <property type="molecule type" value="Genomic_DNA"/>
</dbReference>
<dbReference type="GO" id="GO:0042254">
    <property type="term" value="P:ribosome biogenesis"/>
    <property type="evidence" value="ECO:0007669"/>
    <property type="project" value="UniProtKB-UniRule"/>
</dbReference>
<evidence type="ECO:0000256" key="4">
    <source>
        <dbReference type="ARBA" id="ARBA00022741"/>
    </source>
</evidence>
<comment type="subcellular location">
    <subcellularLocation>
        <location evidence="8">Cytoplasm</location>
    </subcellularLocation>
</comment>
<dbReference type="PROSITE" id="PS51710">
    <property type="entry name" value="G_OBG"/>
    <property type="match status" value="1"/>
</dbReference>
<evidence type="ECO:0000256" key="1">
    <source>
        <dbReference type="ARBA" id="ARBA00007699"/>
    </source>
</evidence>
<dbReference type="InterPro" id="IPR036726">
    <property type="entry name" value="GTP1_OBG_dom_sf"/>
</dbReference>
<feature type="domain" description="Obg" evidence="10">
    <location>
        <begin position="1"/>
        <end position="159"/>
    </location>
</feature>
<dbReference type="InterPro" id="IPR006073">
    <property type="entry name" value="GTP-bd"/>
</dbReference>
<dbReference type="AlphaFoldDB" id="A0A9W4VTY8"/>
<feature type="binding site" evidence="8">
    <location>
        <begin position="283"/>
        <end position="286"/>
    </location>
    <ligand>
        <name>GTP</name>
        <dbReference type="ChEBI" id="CHEBI:37565"/>
    </ligand>
</feature>
<feature type="domain" description="OBG-type G" evidence="9">
    <location>
        <begin position="160"/>
        <end position="332"/>
    </location>
</feature>
<dbReference type="PROSITE" id="PS00905">
    <property type="entry name" value="GTP1_OBG"/>
    <property type="match status" value="1"/>
</dbReference>
<dbReference type="RefSeq" id="WP_261592591.1">
    <property type="nucleotide sequence ID" value="NZ_CAMAPC010000014.1"/>
</dbReference>
<dbReference type="InterPro" id="IPR031167">
    <property type="entry name" value="G_OBG"/>
</dbReference>
<comment type="cofactor">
    <cofactor evidence="8">
        <name>Mg(2+)</name>
        <dbReference type="ChEBI" id="CHEBI:18420"/>
    </cofactor>
</comment>
<dbReference type="CDD" id="cd01898">
    <property type="entry name" value="Obg"/>
    <property type="match status" value="1"/>
</dbReference>
<evidence type="ECO:0000256" key="3">
    <source>
        <dbReference type="ARBA" id="ARBA00022723"/>
    </source>
</evidence>
<dbReference type="GO" id="GO:0043022">
    <property type="term" value="F:ribosome binding"/>
    <property type="evidence" value="ECO:0007669"/>
    <property type="project" value="UniProtKB-ARBA"/>
</dbReference>
<gene>
    <name evidence="8 12" type="primary">obg</name>
    <name evidence="12" type="ORF">PSECIP111854_03082</name>
    <name evidence="11" type="ORF">PSECIP111951_01428</name>
</gene>
<proteinExistence type="inferred from homology"/>
<dbReference type="GO" id="GO:0003924">
    <property type="term" value="F:GTPase activity"/>
    <property type="evidence" value="ECO:0007669"/>
    <property type="project" value="UniProtKB-UniRule"/>
</dbReference>
<feature type="binding site" evidence="8">
    <location>
        <position position="173"/>
    </location>
    <ligand>
        <name>Mg(2+)</name>
        <dbReference type="ChEBI" id="CHEBI:18420"/>
    </ligand>
</feature>
<dbReference type="Gene3D" id="2.70.210.12">
    <property type="entry name" value="GTP1/OBG domain"/>
    <property type="match status" value="1"/>
</dbReference>
<dbReference type="PANTHER" id="PTHR11702">
    <property type="entry name" value="DEVELOPMENTALLY REGULATED GTP-BINDING PROTEIN-RELATED"/>
    <property type="match status" value="1"/>
</dbReference>
<evidence type="ECO:0000256" key="7">
    <source>
        <dbReference type="ARBA" id="ARBA00023134"/>
    </source>
</evidence>
<keyword evidence="5 8" id="KW-0378">Hydrolase</keyword>
<dbReference type="SUPFAM" id="SSF82051">
    <property type="entry name" value="Obg GTP-binding protein N-terminal domain"/>
    <property type="match status" value="1"/>
</dbReference>
<dbReference type="PIRSF" id="PIRSF002401">
    <property type="entry name" value="GTP_bd_Obg/CgtA"/>
    <property type="match status" value="1"/>
</dbReference>
<organism evidence="12 13">
    <name type="scientific">Pseudoalteromonas holothuriae</name>
    <dbReference type="NCBI Taxonomy" id="2963714"/>
    <lineage>
        <taxon>Bacteria</taxon>
        <taxon>Pseudomonadati</taxon>
        <taxon>Pseudomonadota</taxon>
        <taxon>Gammaproteobacteria</taxon>
        <taxon>Alteromonadales</taxon>
        <taxon>Pseudoalteromonadaceae</taxon>
        <taxon>Pseudoalteromonas</taxon>
    </lineage>
</organism>
<evidence type="ECO:0000313" key="11">
    <source>
        <dbReference type="EMBL" id="CAH9056274.1"/>
    </source>
</evidence>
<keyword evidence="7 8" id="KW-0342">GTP-binding</keyword>
<dbReference type="InterPro" id="IPR006169">
    <property type="entry name" value="GTP1_OBG_dom"/>
</dbReference>
<dbReference type="GO" id="GO:0005737">
    <property type="term" value="C:cytoplasm"/>
    <property type="evidence" value="ECO:0007669"/>
    <property type="project" value="UniProtKB-SubCell"/>
</dbReference>
<feature type="binding site" evidence="8">
    <location>
        <begin position="213"/>
        <end position="216"/>
    </location>
    <ligand>
        <name>GTP</name>
        <dbReference type="ChEBI" id="CHEBI:37565"/>
    </ligand>
</feature>
<evidence type="ECO:0000259" key="9">
    <source>
        <dbReference type="PROSITE" id="PS51710"/>
    </source>
</evidence>
<protein>
    <recommendedName>
        <fullName evidence="8">GTPase Obg</fullName>
        <ecNumber evidence="8">3.6.5.-</ecNumber>
    </recommendedName>
    <alternativeName>
        <fullName evidence="8">GTP-binding protein Obg</fullName>
    </alternativeName>
</protein>
<feature type="binding site" evidence="8">
    <location>
        <begin position="313"/>
        <end position="315"/>
    </location>
    <ligand>
        <name>GTP</name>
        <dbReference type="ChEBI" id="CHEBI:37565"/>
    </ligand>
</feature>
<dbReference type="InterPro" id="IPR006074">
    <property type="entry name" value="GTP1-OBG_CS"/>
</dbReference>
<dbReference type="Pfam" id="PF01018">
    <property type="entry name" value="GTP1_OBG"/>
    <property type="match status" value="1"/>
</dbReference>
<dbReference type="EC" id="3.6.5.-" evidence="8"/>